<evidence type="ECO:0000313" key="2">
    <source>
        <dbReference type="EMBL" id="PIO10973.1"/>
    </source>
</evidence>
<name>A0A2G9Q7F7_AQUCT</name>
<keyword evidence="1" id="KW-0812">Transmembrane</keyword>
<feature type="transmembrane region" description="Helical" evidence="1">
    <location>
        <begin position="45"/>
        <end position="66"/>
    </location>
</feature>
<keyword evidence="1" id="KW-1133">Transmembrane helix</keyword>
<gene>
    <name evidence="2" type="ORF">AB205_0096530</name>
</gene>
<dbReference type="AlphaFoldDB" id="A0A2G9Q7F7"/>
<protein>
    <submittedName>
        <fullName evidence="2">Uncharacterized protein</fullName>
    </submittedName>
</protein>
<accession>A0A2G9Q7F7</accession>
<proteinExistence type="predicted"/>
<keyword evidence="3" id="KW-1185">Reference proteome</keyword>
<dbReference type="Proteomes" id="UP000228934">
    <property type="component" value="Unassembled WGS sequence"/>
</dbReference>
<keyword evidence="1" id="KW-0472">Membrane</keyword>
<sequence>MAKVVKSLHRHFGVRRSKDQLRKRWSDLKLREHEQYRSGECCKKVSSCPVFLFFMFITFVLFHVLFLQVYIFTWQISCSWVHYSFVSNIFLSAYKTPLFRPYAFGHNF</sequence>
<evidence type="ECO:0000256" key="1">
    <source>
        <dbReference type="SAM" id="Phobius"/>
    </source>
</evidence>
<reference evidence="3" key="1">
    <citation type="journal article" date="2017" name="Nat. Commun.">
        <title>The North American bullfrog draft genome provides insight into hormonal regulation of long noncoding RNA.</title>
        <authorList>
            <person name="Hammond S.A."/>
            <person name="Warren R.L."/>
            <person name="Vandervalk B.P."/>
            <person name="Kucuk E."/>
            <person name="Khan H."/>
            <person name="Gibb E.A."/>
            <person name="Pandoh P."/>
            <person name="Kirk H."/>
            <person name="Zhao Y."/>
            <person name="Jones M."/>
            <person name="Mungall A.J."/>
            <person name="Coope R."/>
            <person name="Pleasance S."/>
            <person name="Moore R.A."/>
            <person name="Holt R.A."/>
            <person name="Round J.M."/>
            <person name="Ohora S."/>
            <person name="Walle B.V."/>
            <person name="Veldhoen N."/>
            <person name="Helbing C.C."/>
            <person name="Birol I."/>
        </authorList>
    </citation>
    <scope>NUCLEOTIDE SEQUENCE [LARGE SCALE GENOMIC DNA]</scope>
</reference>
<evidence type="ECO:0000313" key="3">
    <source>
        <dbReference type="Proteomes" id="UP000228934"/>
    </source>
</evidence>
<organism evidence="2 3">
    <name type="scientific">Aquarana catesbeiana</name>
    <name type="common">American bullfrog</name>
    <name type="synonym">Rana catesbeiana</name>
    <dbReference type="NCBI Taxonomy" id="8400"/>
    <lineage>
        <taxon>Eukaryota</taxon>
        <taxon>Metazoa</taxon>
        <taxon>Chordata</taxon>
        <taxon>Craniata</taxon>
        <taxon>Vertebrata</taxon>
        <taxon>Euteleostomi</taxon>
        <taxon>Amphibia</taxon>
        <taxon>Batrachia</taxon>
        <taxon>Anura</taxon>
        <taxon>Neobatrachia</taxon>
        <taxon>Ranoidea</taxon>
        <taxon>Ranidae</taxon>
        <taxon>Aquarana</taxon>
    </lineage>
</organism>
<dbReference type="EMBL" id="KZ061431">
    <property type="protein sequence ID" value="PIO10973.1"/>
    <property type="molecule type" value="Genomic_DNA"/>
</dbReference>